<evidence type="ECO:0000256" key="6">
    <source>
        <dbReference type="ARBA" id="ARBA00032248"/>
    </source>
</evidence>
<dbReference type="InterPro" id="IPR004843">
    <property type="entry name" value="Calcineurin-like_PHP"/>
</dbReference>
<dbReference type="InterPro" id="IPR029052">
    <property type="entry name" value="Metallo-depent_PP-like"/>
</dbReference>
<dbReference type="PANTHER" id="PTHR40942">
    <property type="match status" value="1"/>
</dbReference>
<dbReference type="PANTHER" id="PTHR40942:SF4">
    <property type="entry name" value="CYTOCHROME C5"/>
    <property type="match status" value="1"/>
</dbReference>
<evidence type="ECO:0000256" key="4">
    <source>
        <dbReference type="ARBA" id="ARBA00022801"/>
    </source>
</evidence>
<comment type="function">
    <text evidence="1">Hydrolyzes diadenosine 5',5'''-P1,P4-tetraphosphate to yield ADP.</text>
</comment>
<protein>
    <recommendedName>
        <fullName evidence="3">bis(5'-nucleosyl)-tetraphosphatase (symmetrical)</fullName>
        <ecNumber evidence="3">3.6.1.41</ecNumber>
    </recommendedName>
    <alternativeName>
        <fullName evidence="6">Ap4A hydrolase</fullName>
    </alternativeName>
    <alternativeName>
        <fullName evidence="5">Diadenosine 5',5'''-P1,P4-tetraphosphate pyrophosphohydrolase</fullName>
    </alternativeName>
    <alternativeName>
        <fullName evidence="7">Diadenosine tetraphosphatase</fullName>
    </alternativeName>
</protein>
<dbReference type="EC" id="3.6.1.41" evidence="3"/>
<comment type="catalytic activity">
    <reaction evidence="8">
        <text>P(1),P(4)-bis(5'-adenosyl) tetraphosphate + H2O = 2 ADP + 2 H(+)</text>
        <dbReference type="Rhea" id="RHEA:24252"/>
        <dbReference type="ChEBI" id="CHEBI:15377"/>
        <dbReference type="ChEBI" id="CHEBI:15378"/>
        <dbReference type="ChEBI" id="CHEBI:58141"/>
        <dbReference type="ChEBI" id="CHEBI:456216"/>
        <dbReference type="EC" id="3.6.1.41"/>
    </reaction>
</comment>
<evidence type="ECO:0000313" key="10">
    <source>
        <dbReference type="EMBL" id="AWD32700.1"/>
    </source>
</evidence>
<name>A0A3S7JAJ5_9PROT</name>
<dbReference type="Gene3D" id="3.60.21.10">
    <property type="match status" value="1"/>
</dbReference>
<accession>A0A3S7JAJ5</accession>
<dbReference type="SUPFAM" id="SSF56300">
    <property type="entry name" value="Metallo-dependent phosphatases"/>
    <property type="match status" value="1"/>
</dbReference>
<dbReference type="PIRSF" id="PIRSF000903">
    <property type="entry name" value="B5n-ttraPtase_sm"/>
    <property type="match status" value="1"/>
</dbReference>
<dbReference type="Pfam" id="PF00149">
    <property type="entry name" value="Metallophos"/>
    <property type="match status" value="1"/>
</dbReference>
<evidence type="ECO:0000259" key="9">
    <source>
        <dbReference type="Pfam" id="PF00149"/>
    </source>
</evidence>
<dbReference type="Proteomes" id="UP000266796">
    <property type="component" value="Chromosome"/>
</dbReference>
<organism evidence="10 11">
    <name type="scientific">Candidatus Kinetoplastidibacterium kentomonadis</name>
    <dbReference type="NCBI Taxonomy" id="1576550"/>
    <lineage>
        <taxon>Bacteria</taxon>
        <taxon>Pseudomonadati</taxon>
        <taxon>Pseudomonadota</taxon>
        <taxon>Betaproteobacteria</taxon>
        <taxon>Candidatus Kinetoplastidibacterium</taxon>
    </lineage>
</organism>
<gene>
    <name evidence="10" type="primary">apaH</name>
    <name evidence="10" type="ORF">CKSOR_00600</name>
</gene>
<evidence type="ECO:0000256" key="8">
    <source>
        <dbReference type="ARBA" id="ARBA00049417"/>
    </source>
</evidence>
<dbReference type="KEGG" id="kso:CKSOR_00600"/>
<keyword evidence="11" id="KW-1185">Reference proteome</keyword>
<dbReference type="EMBL" id="CP025628">
    <property type="protein sequence ID" value="AWD32700.1"/>
    <property type="molecule type" value="Genomic_DNA"/>
</dbReference>
<sequence length="279" mass="32473">MNKFQEMDENIWVIGDVHGCCSSLEKLINKNEIFNNNYYKLWFAGDIVNRGPNSLKTILTLMNLDDKCLCVLGNHDIHLLSVASGISKLSKKDSFDDILNSKDYKHIIDWLRFRPIAHFQYNHLLVHAGVVPQWDINKTLSLASEIESLLRSNNWRKTLKKIYGDKPNFWRDKYRGNDRIRLITSVFTRIRLCTKDGHMDFTHKSGKGYHPNWLMPWFQVPNRKTSNINIIFGHWSNLGLLITPNIICLDTGCVWGGKLTAMRLSDRKLIQIQCDKIKK</sequence>
<dbReference type="NCBIfam" id="TIGR00668">
    <property type="entry name" value="apaH"/>
    <property type="match status" value="1"/>
</dbReference>
<dbReference type="CDD" id="cd07422">
    <property type="entry name" value="MPP_ApaH"/>
    <property type="match status" value="1"/>
</dbReference>
<reference evidence="10 11" key="1">
    <citation type="journal article" date="2018" name="Parasitology">
        <title>The reduced genome of Candidatus Kinetoplastibacterium sorsogonicusi, the endosymbiont of Kentomonas sorsogonicus (Trypanosomatidae): loss of the haem-synthesis pathway.</title>
        <authorList>
            <person name="Silva F.M."/>
            <person name="Kostygov A.Y."/>
            <person name="Spodareva V.V."/>
            <person name="Butenko A."/>
            <person name="Tossou R."/>
            <person name="Lukes J."/>
            <person name="Yurchenko V."/>
            <person name="Alves J.M.P."/>
        </authorList>
    </citation>
    <scope>NUCLEOTIDE SEQUENCE [LARGE SCALE GENOMIC DNA]</scope>
    <source>
        <strain evidence="10 11">MF-08</strain>
    </source>
</reference>
<comment type="similarity">
    <text evidence="2">Belongs to the Ap4A hydrolase family.</text>
</comment>
<evidence type="ECO:0000256" key="2">
    <source>
        <dbReference type="ARBA" id="ARBA00005419"/>
    </source>
</evidence>
<evidence type="ECO:0000256" key="1">
    <source>
        <dbReference type="ARBA" id="ARBA00003413"/>
    </source>
</evidence>
<evidence type="ECO:0000313" key="11">
    <source>
        <dbReference type="Proteomes" id="UP000266796"/>
    </source>
</evidence>
<proteinExistence type="inferred from homology"/>
<evidence type="ECO:0000256" key="5">
    <source>
        <dbReference type="ARBA" id="ARBA00031248"/>
    </source>
</evidence>
<keyword evidence="4 10" id="KW-0378">Hydrolase</keyword>
<dbReference type="GO" id="GO:0008803">
    <property type="term" value="F:bis(5'-nucleosyl)-tetraphosphatase (symmetrical) activity"/>
    <property type="evidence" value="ECO:0007669"/>
    <property type="project" value="UniProtKB-EC"/>
</dbReference>
<evidence type="ECO:0000256" key="3">
    <source>
        <dbReference type="ARBA" id="ARBA00012506"/>
    </source>
</evidence>
<dbReference type="AlphaFoldDB" id="A0A3S7JAJ5"/>
<feature type="domain" description="Calcineurin-like phosphoesterase" evidence="9">
    <location>
        <begin position="10"/>
        <end position="180"/>
    </location>
</feature>
<dbReference type="InterPro" id="IPR004617">
    <property type="entry name" value="ApaH"/>
</dbReference>
<dbReference type="NCBIfam" id="NF001204">
    <property type="entry name" value="PRK00166.1"/>
    <property type="match status" value="1"/>
</dbReference>
<evidence type="ECO:0000256" key="7">
    <source>
        <dbReference type="ARBA" id="ARBA00033210"/>
    </source>
</evidence>